<evidence type="ECO:0000259" key="5">
    <source>
        <dbReference type="Pfam" id="PF13473"/>
    </source>
</evidence>
<proteinExistence type="inferred from homology"/>
<reference evidence="6 7" key="1">
    <citation type="journal article" date="2019" name="Int. J. Syst. Evol. Microbiol.">
        <title>The Global Catalogue of Microorganisms (GCM) 10K type strain sequencing project: providing services to taxonomists for standard genome sequencing and annotation.</title>
        <authorList>
            <consortium name="The Broad Institute Genomics Platform"/>
            <consortium name="The Broad Institute Genome Sequencing Center for Infectious Disease"/>
            <person name="Wu L."/>
            <person name="Ma J."/>
        </authorList>
    </citation>
    <scope>NUCLEOTIDE SEQUENCE [LARGE SCALE GENOMIC DNA]</scope>
    <source>
        <strain evidence="6 7">JCM 6242</strain>
    </source>
</reference>
<keyword evidence="7" id="KW-1185">Reference proteome</keyword>
<comment type="subcellular location">
    <subcellularLocation>
        <location evidence="1">Periplasm</location>
    </subcellularLocation>
</comment>
<feature type="domain" description="Imelysin-like" evidence="4">
    <location>
        <begin position="134"/>
        <end position="367"/>
    </location>
</feature>
<dbReference type="EMBL" id="BAAAVI010000027">
    <property type="protein sequence ID" value="GAA2877829.1"/>
    <property type="molecule type" value="Genomic_DNA"/>
</dbReference>
<dbReference type="Proteomes" id="UP001500831">
    <property type="component" value="Unassembled WGS sequence"/>
</dbReference>
<dbReference type="InterPro" id="IPR038352">
    <property type="entry name" value="Imelysin_sf"/>
</dbReference>
<dbReference type="InterPro" id="IPR034981">
    <property type="entry name" value="Imelysin-like_EfeO/Algp7"/>
</dbReference>
<dbReference type="InterPro" id="IPR018976">
    <property type="entry name" value="Imelysin-like"/>
</dbReference>
<dbReference type="InterPro" id="IPR050894">
    <property type="entry name" value="EfeM/EfeO_iron_uptake"/>
</dbReference>
<feature type="domain" description="EfeO-type cupredoxin-like" evidence="5">
    <location>
        <begin position="4"/>
        <end position="98"/>
    </location>
</feature>
<organism evidence="6 7">
    <name type="scientific">Streptosporangium fragile</name>
    <dbReference type="NCBI Taxonomy" id="46186"/>
    <lineage>
        <taxon>Bacteria</taxon>
        <taxon>Bacillati</taxon>
        <taxon>Actinomycetota</taxon>
        <taxon>Actinomycetes</taxon>
        <taxon>Streptosporangiales</taxon>
        <taxon>Streptosporangiaceae</taxon>
        <taxon>Streptosporangium</taxon>
    </lineage>
</organism>
<dbReference type="NCBIfam" id="NF041757">
    <property type="entry name" value="EfeO"/>
    <property type="match status" value="1"/>
</dbReference>
<dbReference type="PANTHER" id="PTHR39192">
    <property type="entry name" value="IRON UPTAKE SYSTEM COMPONENT EFEO"/>
    <property type="match status" value="1"/>
</dbReference>
<evidence type="ECO:0000256" key="1">
    <source>
        <dbReference type="ARBA" id="ARBA00004418"/>
    </source>
</evidence>
<dbReference type="Pfam" id="PF09375">
    <property type="entry name" value="Peptidase_M75"/>
    <property type="match status" value="1"/>
</dbReference>
<comment type="similarity">
    <text evidence="2">Belongs to the EfeM/EfeO family.</text>
</comment>
<evidence type="ECO:0000313" key="6">
    <source>
        <dbReference type="EMBL" id="GAA2877829.1"/>
    </source>
</evidence>
<name>A0ABN3VZS2_9ACTN</name>
<evidence type="ECO:0000313" key="7">
    <source>
        <dbReference type="Proteomes" id="UP001500831"/>
    </source>
</evidence>
<evidence type="ECO:0000256" key="3">
    <source>
        <dbReference type="ARBA" id="ARBA00022729"/>
    </source>
</evidence>
<evidence type="ECO:0000259" key="4">
    <source>
        <dbReference type="Pfam" id="PF09375"/>
    </source>
</evidence>
<dbReference type="PANTHER" id="PTHR39192:SF1">
    <property type="entry name" value="IRON UPTAKE SYSTEM COMPONENT EFEO"/>
    <property type="match status" value="1"/>
</dbReference>
<protein>
    <submittedName>
        <fullName evidence="6">Peptidase M75 family protein</fullName>
    </submittedName>
</protein>
<dbReference type="CDD" id="cd14656">
    <property type="entry name" value="Imelysin-like_EfeO"/>
    <property type="match status" value="1"/>
</dbReference>
<dbReference type="InterPro" id="IPR028096">
    <property type="entry name" value="EfeO_Cupredoxin"/>
</dbReference>
<dbReference type="Pfam" id="PF13473">
    <property type="entry name" value="Cupredoxin_1"/>
    <property type="match status" value="1"/>
</dbReference>
<dbReference type="InterPro" id="IPR053377">
    <property type="entry name" value="Iron_uptake_EfeM/EfeO"/>
</dbReference>
<comment type="caution">
    <text evidence="6">The sequence shown here is derived from an EMBL/GenBank/DDBJ whole genome shotgun (WGS) entry which is preliminary data.</text>
</comment>
<sequence length="374" mass="41507">MLLLVATAACGNGKPDTPPATTREVTVESSDDKCLLTPGKVLPGSIRFEIRNTGREATEFYVYGPDRKILGEEDNIEAGRTGTMIIELYPGTFETACKPGHREPGPGLRQPVLVVEGGNAPSDSIGNLKRRAARDYKTWVEGQVSELLKETRSFTNAIKKKDLERARKLFAPTRVYYESIEPVAEKIGGRQGEIDANIDERRMDPTAVREWTGFHRLERSLWETRALTEEDGKIADRLLVDIQRLKTQIAAEEFNALDLSNGAASLLAEVATTKITGEENEYAGTDLSDFAANVDGAKTAIKYLREPLLVRDTKLWLDIVTEFDKIEAVLERHRIPGKGWKNYRDVTLAERRALQNALNAIAEPVSKVTAVIKG</sequence>
<gene>
    <name evidence="6" type="ORF">GCM10010517_39470</name>
</gene>
<keyword evidence="3" id="KW-0732">Signal</keyword>
<evidence type="ECO:0000256" key="2">
    <source>
        <dbReference type="ARBA" id="ARBA00005989"/>
    </source>
</evidence>
<accession>A0ABN3VZS2</accession>
<dbReference type="Gene3D" id="1.20.1420.20">
    <property type="entry name" value="M75 peptidase, HXXE motif"/>
    <property type="match status" value="1"/>
</dbReference>